<evidence type="ECO:0000313" key="2">
    <source>
        <dbReference type="EMBL" id="CBI24924.3"/>
    </source>
</evidence>
<organism evidence="2 3">
    <name type="scientific">Vitis vinifera</name>
    <name type="common">Grape</name>
    <dbReference type="NCBI Taxonomy" id="29760"/>
    <lineage>
        <taxon>Eukaryota</taxon>
        <taxon>Viridiplantae</taxon>
        <taxon>Streptophyta</taxon>
        <taxon>Embryophyta</taxon>
        <taxon>Tracheophyta</taxon>
        <taxon>Spermatophyta</taxon>
        <taxon>Magnoliopsida</taxon>
        <taxon>eudicotyledons</taxon>
        <taxon>Gunneridae</taxon>
        <taxon>Pentapetalae</taxon>
        <taxon>rosids</taxon>
        <taxon>Vitales</taxon>
        <taxon>Vitaceae</taxon>
        <taxon>Viteae</taxon>
        <taxon>Vitis</taxon>
    </lineage>
</organism>
<dbReference type="AlphaFoldDB" id="D7T343"/>
<dbReference type="InterPro" id="IPR032675">
    <property type="entry name" value="LRR_dom_sf"/>
</dbReference>
<name>D7T343_VITVI</name>
<dbReference type="Gene3D" id="3.80.10.10">
    <property type="entry name" value="Ribonuclease Inhibitor"/>
    <property type="match status" value="1"/>
</dbReference>
<protein>
    <submittedName>
        <fullName evidence="2">Uncharacterized protein</fullName>
    </submittedName>
</protein>
<dbReference type="Proteomes" id="UP000009183">
    <property type="component" value="Chromosome 13"/>
</dbReference>
<evidence type="ECO:0000256" key="1">
    <source>
        <dbReference type="ARBA" id="ARBA00022821"/>
    </source>
</evidence>
<evidence type="ECO:0000313" key="3">
    <source>
        <dbReference type="Proteomes" id="UP000009183"/>
    </source>
</evidence>
<gene>
    <name evidence="2" type="ordered locus">VIT_13s0064g00540</name>
</gene>
<dbReference type="PANTHER" id="PTHR36766">
    <property type="entry name" value="PLANT BROAD-SPECTRUM MILDEW RESISTANCE PROTEIN RPW8"/>
    <property type="match status" value="1"/>
</dbReference>
<proteinExistence type="predicted"/>
<dbReference type="PaxDb" id="29760-VIT_13s0064g00540.t01"/>
<dbReference type="GO" id="GO:0006952">
    <property type="term" value="P:defense response"/>
    <property type="evidence" value="ECO:0007669"/>
    <property type="project" value="UniProtKB-KW"/>
</dbReference>
<accession>D7T343</accession>
<dbReference type="InParanoid" id="D7T343"/>
<dbReference type="PANTHER" id="PTHR36766:SF70">
    <property type="entry name" value="DISEASE RESISTANCE PROTEIN RGA4"/>
    <property type="match status" value="1"/>
</dbReference>
<keyword evidence="1" id="KW-0611">Plant defense</keyword>
<reference evidence="3" key="1">
    <citation type="journal article" date="2007" name="Nature">
        <title>The grapevine genome sequence suggests ancestral hexaploidization in major angiosperm phyla.</title>
        <authorList>
            <consortium name="The French-Italian Public Consortium for Grapevine Genome Characterization."/>
            <person name="Jaillon O."/>
            <person name="Aury J.-M."/>
            <person name="Noel B."/>
            <person name="Policriti A."/>
            <person name="Clepet C."/>
            <person name="Casagrande A."/>
            <person name="Choisne N."/>
            <person name="Aubourg S."/>
            <person name="Vitulo N."/>
            <person name="Jubin C."/>
            <person name="Vezzi A."/>
            <person name="Legeai F."/>
            <person name="Hugueney P."/>
            <person name="Dasilva C."/>
            <person name="Horner D."/>
            <person name="Mica E."/>
            <person name="Jublot D."/>
            <person name="Poulain J."/>
            <person name="Bruyere C."/>
            <person name="Billault A."/>
            <person name="Segurens B."/>
            <person name="Gouyvenoux M."/>
            <person name="Ugarte E."/>
            <person name="Cattonaro F."/>
            <person name="Anthouard V."/>
            <person name="Vico V."/>
            <person name="Del Fabbro C."/>
            <person name="Alaux M."/>
            <person name="Di Gaspero G."/>
            <person name="Dumas V."/>
            <person name="Felice N."/>
            <person name="Paillard S."/>
            <person name="Juman I."/>
            <person name="Moroldo M."/>
            <person name="Scalabrin S."/>
            <person name="Canaguier A."/>
            <person name="Le Clainche I."/>
            <person name="Malacrida G."/>
            <person name="Durand E."/>
            <person name="Pesole G."/>
            <person name="Laucou V."/>
            <person name="Chatelet P."/>
            <person name="Merdinoglu D."/>
            <person name="Delledonne M."/>
            <person name="Pezzotti M."/>
            <person name="Lecharny A."/>
            <person name="Scarpelli C."/>
            <person name="Artiguenave F."/>
            <person name="Pe M.E."/>
            <person name="Valle G."/>
            <person name="Morgante M."/>
            <person name="Caboche M."/>
            <person name="Adam-Blondon A.-F."/>
            <person name="Weissenbach J."/>
            <person name="Quetier F."/>
            <person name="Wincker P."/>
        </authorList>
    </citation>
    <scope>NUCLEOTIDE SEQUENCE [LARGE SCALE GENOMIC DNA]</scope>
    <source>
        <strain evidence="3">cv. Pinot noir / PN40024</strain>
    </source>
</reference>
<dbReference type="EMBL" id="FN595509">
    <property type="protein sequence ID" value="CBI24924.3"/>
    <property type="molecule type" value="Genomic_DNA"/>
</dbReference>
<dbReference type="SUPFAM" id="SSF52047">
    <property type="entry name" value="RNI-like"/>
    <property type="match status" value="1"/>
</dbReference>
<dbReference type="HOGENOM" id="CLU_964468_0_0_1"/>
<keyword evidence="3" id="KW-1185">Reference proteome</keyword>
<sequence length="289" mass="33296">MINLRHLEIDGCQSLAYMPCRLGELTMLQTLPLFVIGKALVSLPKGLQHVTTLETLSIRECSYFITLPDWISSLTSLSKLEIGGCPRFKLGDRSKIAHIPTEVAKRNMCRLTYDCSCPYNSYWHSIMLCCMKESHSIRFKTAIHNFQYVGLFFQKHVKIGLRFYMFLKLILRSHQKDACSSMVSFTIYFSRTTTYHLSKKQILPNPSNSWSILFSQHVTAPTFGIHVLIRILILYNISSRKGFPTPQFFLIVVSMTCHCLFIWSLDIQFLVMAEICLTCDLKTSRIFCC</sequence>